<organism evidence="3 4">
    <name type="scientific">Ectothiorhodospira marina</name>
    <dbReference type="NCBI Taxonomy" id="1396821"/>
    <lineage>
        <taxon>Bacteria</taxon>
        <taxon>Pseudomonadati</taxon>
        <taxon>Pseudomonadota</taxon>
        <taxon>Gammaproteobacteria</taxon>
        <taxon>Chromatiales</taxon>
        <taxon>Ectothiorhodospiraceae</taxon>
        <taxon>Ectothiorhodospira</taxon>
    </lineage>
</organism>
<dbReference type="Proteomes" id="UP000199256">
    <property type="component" value="Unassembled WGS sequence"/>
</dbReference>
<feature type="binding site" evidence="2">
    <location>
        <position position="421"/>
    </location>
    <ligand>
        <name>Ni(2+)</name>
        <dbReference type="ChEBI" id="CHEBI:49786"/>
    </ligand>
</feature>
<evidence type="ECO:0000256" key="1">
    <source>
        <dbReference type="ARBA" id="ARBA00023002"/>
    </source>
</evidence>
<gene>
    <name evidence="3" type="ORF">SAMN05444515_11567</name>
</gene>
<feature type="binding site" evidence="2">
    <location>
        <position position="424"/>
    </location>
    <ligand>
        <name>Fe cation</name>
        <dbReference type="ChEBI" id="CHEBI:24875"/>
    </ligand>
</feature>
<dbReference type="Gene3D" id="1.10.645.10">
    <property type="entry name" value="Cytochrome-c3 Hydrogenase, chain B"/>
    <property type="match status" value="1"/>
</dbReference>
<comment type="cofactor">
    <cofactor evidence="2">
        <name>Ni(2+)</name>
        <dbReference type="ChEBI" id="CHEBI:49786"/>
    </cofactor>
</comment>
<keyword evidence="1" id="KW-0560">Oxidoreductase</keyword>
<keyword evidence="2" id="KW-0408">Iron</keyword>
<evidence type="ECO:0000313" key="4">
    <source>
        <dbReference type="Proteomes" id="UP000199256"/>
    </source>
</evidence>
<keyword evidence="4" id="KW-1185">Reference proteome</keyword>
<dbReference type="PANTHER" id="PTHR43600:SF4">
    <property type="entry name" value="CYTOSOLIC NIFE-HYDROGENASE, ALPHA SUBUNIT"/>
    <property type="match status" value="1"/>
</dbReference>
<accession>A0A1H7PZ80</accession>
<dbReference type="AlphaFoldDB" id="A0A1H7PZ80"/>
<reference evidence="4" key="1">
    <citation type="submission" date="2016-10" db="EMBL/GenBank/DDBJ databases">
        <authorList>
            <person name="Varghese N."/>
            <person name="Submissions S."/>
        </authorList>
    </citation>
    <scope>NUCLEOTIDE SEQUENCE [LARGE SCALE GENOMIC DNA]</scope>
    <source>
        <strain evidence="4">DSM 241</strain>
    </source>
</reference>
<feature type="binding site" evidence="2">
    <location>
        <position position="376"/>
    </location>
    <ligand>
        <name>Mg(2+)</name>
        <dbReference type="ChEBI" id="CHEBI:18420"/>
    </ligand>
</feature>
<feature type="binding site" evidence="2">
    <location>
        <position position="427"/>
    </location>
    <ligand>
        <name>Mg(2+)</name>
        <dbReference type="ChEBI" id="CHEBI:18420"/>
    </ligand>
</feature>
<dbReference type="GO" id="GO:0016151">
    <property type="term" value="F:nickel cation binding"/>
    <property type="evidence" value="ECO:0007669"/>
    <property type="project" value="InterPro"/>
</dbReference>
<keyword evidence="2" id="KW-0479">Metal-binding</keyword>
<keyword evidence="2" id="KW-0533">Nickel</keyword>
<dbReference type="STRING" id="1396821.SAMN05444515_11567"/>
<dbReference type="RefSeq" id="WP_090254869.1">
    <property type="nucleotide sequence ID" value="NZ_FOAA01000015.1"/>
</dbReference>
<feature type="binding site" evidence="2">
    <location>
        <position position="73"/>
    </location>
    <ligand>
        <name>Ni(2+)</name>
        <dbReference type="ChEBI" id="CHEBI:49786"/>
    </ligand>
</feature>
<sequence length="438" mass="49011">MSQDAPHKRDIRIEVPVLARVEGEGALELKARDGRIEALRLRIFEPPRYFEKFLEGRSWREVPDTVARICGICPVAYQMSAVQALEQAFGLESSEWVLQNRRLMYCGEWIQSHALHVHLLALPDFLGYDNAIAMAKDHPEAVHRGLALQKLGNDLIRFLGGRSVHPVGVRVGGFHHAPSLEDARALGNRLEAALDDAEALVGFTAGLDLPVDEQSFTNVALRHNDDYPMYAGRIVSDQGLDISADDYADHFVESHVPHSTALYSHLDGQPYLVGPLARLNLNLDRLSPRTRAALDATGLTWPSRNMFHSLVARAVELLEALQEARRLLEAYAPTDTPYAQVEPRAGEGFGATEAPRGILWHHYRVDDEGKVLTARIVPPTSQNQARMEEDLRQSLEAFGLHHDDDALRLRGEMVIRNYDPCISCATHFLKVRVDRGEE</sequence>
<protein>
    <submittedName>
        <fullName evidence="3">Coenzyme F420-reducing hydrogenase, alpha subunit</fullName>
    </submittedName>
</protein>
<feature type="binding site" evidence="2">
    <location>
        <position position="51"/>
    </location>
    <ligand>
        <name>Mg(2+)</name>
        <dbReference type="ChEBI" id="CHEBI:18420"/>
    </ligand>
</feature>
<keyword evidence="2" id="KW-0460">Magnesium</keyword>
<proteinExistence type="predicted"/>
<dbReference type="GO" id="GO:0008901">
    <property type="term" value="F:ferredoxin hydrogenase activity"/>
    <property type="evidence" value="ECO:0007669"/>
    <property type="project" value="InterPro"/>
</dbReference>
<dbReference type="PANTHER" id="PTHR43600">
    <property type="entry name" value="COENZYME F420 HYDROGENASE, SUBUNIT ALPHA"/>
    <property type="match status" value="1"/>
</dbReference>
<feature type="binding site" evidence="2">
    <location>
        <position position="70"/>
    </location>
    <ligand>
        <name>Ni(2+)</name>
        <dbReference type="ChEBI" id="CHEBI:49786"/>
    </ligand>
</feature>
<dbReference type="InterPro" id="IPR018194">
    <property type="entry name" value="Ni-dep_hyd_lsu_Ni_BS"/>
</dbReference>
<comment type="cofactor">
    <cofactor evidence="2">
        <name>Fe cation</name>
        <dbReference type="ChEBI" id="CHEBI:24875"/>
    </cofactor>
</comment>
<dbReference type="SUPFAM" id="SSF56762">
    <property type="entry name" value="HydB/Nqo4-like"/>
    <property type="match status" value="1"/>
</dbReference>
<feature type="binding site" evidence="2">
    <location>
        <position position="73"/>
    </location>
    <ligand>
        <name>Fe cation</name>
        <dbReference type="ChEBI" id="CHEBI:24875"/>
    </ligand>
</feature>
<dbReference type="EMBL" id="FOAA01000015">
    <property type="protein sequence ID" value="SEL40859.1"/>
    <property type="molecule type" value="Genomic_DNA"/>
</dbReference>
<dbReference type="InterPro" id="IPR001501">
    <property type="entry name" value="Ni-dep_hyd_lsu"/>
</dbReference>
<dbReference type="Pfam" id="PF00374">
    <property type="entry name" value="NiFeSe_Hases"/>
    <property type="match status" value="2"/>
</dbReference>
<name>A0A1H7PZ80_9GAMM</name>
<evidence type="ECO:0000256" key="2">
    <source>
        <dbReference type="PIRSR" id="PIRSR601501-1"/>
    </source>
</evidence>
<evidence type="ECO:0000313" key="3">
    <source>
        <dbReference type="EMBL" id="SEL40859.1"/>
    </source>
</evidence>
<dbReference type="PROSITE" id="PS00508">
    <property type="entry name" value="NI_HGENASE_L_2"/>
    <property type="match status" value="1"/>
</dbReference>
<dbReference type="InterPro" id="IPR029014">
    <property type="entry name" value="NiFe-Hase_large"/>
</dbReference>
<dbReference type="OrthoDB" id="9761717at2"/>